<keyword evidence="2" id="KW-0347">Helicase</keyword>
<dbReference type="AlphaFoldDB" id="A0A9N7NBS7"/>
<dbReference type="EMBL" id="CACSLK010026072">
    <property type="protein sequence ID" value="CAA0825477.1"/>
    <property type="molecule type" value="Genomic_DNA"/>
</dbReference>
<feature type="domain" description="DNA helicase Pif1-like 2B" evidence="1">
    <location>
        <begin position="130"/>
        <end position="160"/>
    </location>
</feature>
<dbReference type="GO" id="GO:0006260">
    <property type="term" value="P:DNA replication"/>
    <property type="evidence" value="ECO:0007669"/>
    <property type="project" value="TreeGrafter"/>
</dbReference>
<evidence type="ECO:0000313" key="2">
    <source>
        <dbReference type="EMBL" id="CAA0825477.1"/>
    </source>
</evidence>
<keyword evidence="3" id="KW-1185">Reference proteome</keyword>
<comment type="caution">
    <text evidence="2">The sequence shown here is derived from an EMBL/GenBank/DDBJ whole genome shotgun (WGS) entry which is preliminary data.</text>
</comment>
<keyword evidence="2" id="KW-0378">Hydrolase</keyword>
<dbReference type="PANTHER" id="PTHR23274">
    <property type="entry name" value="DNA HELICASE-RELATED"/>
    <property type="match status" value="1"/>
</dbReference>
<evidence type="ECO:0000259" key="1">
    <source>
        <dbReference type="Pfam" id="PF21530"/>
    </source>
</evidence>
<dbReference type="InterPro" id="IPR049163">
    <property type="entry name" value="Pif1-like_2B_dom"/>
</dbReference>
<keyword evidence="2" id="KW-0067">ATP-binding</keyword>
<dbReference type="Pfam" id="PF21530">
    <property type="entry name" value="Pif1_2B_dom"/>
    <property type="match status" value="1"/>
</dbReference>
<dbReference type="GO" id="GO:0004386">
    <property type="term" value="F:helicase activity"/>
    <property type="evidence" value="ECO:0007669"/>
    <property type="project" value="UniProtKB-KW"/>
</dbReference>
<dbReference type="PANTHER" id="PTHR23274:SF48">
    <property type="entry name" value="ATP-DEPENDENT DNA HELICASE"/>
    <property type="match status" value="1"/>
</dbReference>
<dbReference type="OrthoDB" id="911536at2759"/>
<name>A0A9N7NBS7_STRHE</name>
<sequence>MRLRSIGDSNEHDELAAFADWIASIGDETLRGKNDGFSPIDIPNDLLLEPSDDTVAKIVESTILMFKNATDDPSYLNDRAILAPTLDIVESINEYMSSLNLTERRTYLCSYSTCKSDSNTDFVAQLHTHEFLNTIKCSGTPNHELNLKVGTSVMLLRNMNH</sequence>
<keyword evidence="2" id="KW-0547">Nucleotide-binding</keyword>
<evidence type="ECO:0000313" key="3">
    <source>
        <dbReference type="Proteomes" id="UP001153555"/>
    </source>
</evidence>
<gene>
    <name evidence="2" type="ORF">SHERM_22253</name>
</gene>
<protein>
    <submittedName>
        <fullName evidence="2">PIF1 helicase</fullName>
    </submittedName>
</protein>
<proteinExistence type="predicted"/>
<accession>A0A9N7NBS7</accession>
<organism evidence="2 3">
    <name type="scientific">Striga hermonthica</name>
    <name type="common">Purple witchweed</name>
    <name type="synonym">Buchnera hermonthica</name>
    <dbReference type="NCBI Taxonomy" id="68872"/>
    <lineage>
        <taxon>Eukaryota</taxon>
        <taxon>Viridiplantae</taxon>
        <taxon>Streptophyta</taxon>
        <taxon>Embryophyta</taxon>
        <taxon>Tracheophyta</taxon>
        <taxon>Spermatophyta</taxon>
        <taxon>Magnoliopsida</taxon>
        <taxon>eudicotyledons</taxon>
        <taxon>Gunneridae</taxon>
        <taxon>Pentapetalae</taxon>
        <taxon>asterids</taxon>
        <taxon>lamiids</taxon>
        <taxon>Lamiales</taxon>
        <taxon>Orobanchaceae</taxon>
        <taxon>Buchnereae</taxon>
        <taxon>Striga</taxon>
    </lineage>
</organism>
<dbReference type="GO" id="GO:0005657">
    <property type="term" value="C:replication fork"/>
    <property type="evidence" value="ECO:0007669"/>
    <property type="project" value="TreeGrafter"/>
</dbReference>
<dbReference type="Proteomes" id="UP001153555">
    <property type="component" value="Unassembled WGS sequence"/>
</dbReference>
<reference evidence="2" key="1">
    <citation type="submission" date="2019-12" db="EMBL/GenBank/DDBJ databases">
        <authorList>
            <person name="Scholes J."/>
        </authorList>
    </citation>
    <scope>NUCLEOTIDE SEQUENCE</scope>
</reference>